<dbReference type="RefSeq" id="WP_000608329.1">
    <property type="nucleotide sequence ID" value="NZ_AP023077.1"/>
</dbReference>
<evidence type="ECO:0000313" key="6">
    <source>
        <dbReference type="EMBL" id="PRN35289.1"/>
    </source>
</evidence>
<dbReference type="InterPro" id="IPR054228">
    <property type="entry name" value="DUF6953"/>
</dbReference>
<dbReference type="EMBL" id="NEPB01000013">
    <property type="protein sequence ID" value="PRN35289.1"/>
    <property type="molecule type" value="Genomic_DNA"/>
</dbReference>
<dbReference type="EMBL" id="WIOC01000005">
    <property type="protein sequence ID" value="MQR48957.1"/>
    <property type="molecule type" value="Genomic_DNA"/>
</dbReference>
<evidence type="ECO:0000313" key="9">
    <source>
        <dbReference type="Proteomes" id="UP000237823"/>
    </source>
</evidence>
<evidence type="ECO:0000313" key="5">
    <source>
        <dbReference type="EMBL" id="PHQ02492.1"/>
    </source>
</evidence>
<dbReference type="EMBL" id="NXDV01000008">
    <property type="protein sequence ID" value="PHQ02492.1"/>
    <property type="molecule type" value="Genomic_DNA"/>
</dbReference>
<dbReference type="Proteomes" id="UP000461234">
    <property type="component" value="Unassembled WGS sequence"/>
</dbReference>
<dbReference type="AlphaFoldDB" id="A0A0D8GU09"/>
<evidence type="ECO:0000313" key="4">
    <source>
        <dbReference type="EMBL" id="MVM93235.1"/>
    </source>
</evidence>
<evidence type="ECO:0000313" key="11">
    <source>
        <dbReference type="Proteomes" id="UP000439424"/>
    </source>
</evidence>
<evidence type="ECO:0000313" key="3">
    <source>
        <dbReference type="EMBL" id="MQR48957.1"/>
    </source>
</evidence>
<dbReference type="Proteomes" id="UP000634608">
    <property type="component" value="Unassembled WGS sequence"/>
</dbReference>
<proteinExistence type="predicted"/>
<dbReference type="KEGG" id="abw:BL01_00420"/>
<sequence>MINITAIDVAKWMVKELDEQEFLYPEWAVWEIQEIFGDDFVSENENGNLTISKVVLKEFRKLTEGEVVWMRSEKAWRRLYEDENYEGRQQTY</sequence>
<evidence type="ECO:0000313" key="8">
    <source>
        <dbReference type="Proteomes" id="UP000223291"/>
    </source>
</evidence>
<dbReference type="EMBL" id="VMAF01000002">
    <property type="protein sequence ID" value="MDR8429931.1"/>
    <property type="molecule type" value="Genomic_DNA"/>
</dbReference>
<reference evidence="5 8" key="2">
    <citation type="submission" date="2017-09" db="EMBL/GenBank/DDBJ databases">
        <title>Draft genome of Acinetobacter baumannii strain I43, a mercury resistant bacteria.</title>
        <authorList>
            <person name="Siqueira K.A."/>
            <person name="Mello I.S."/>
            <person name="Mendes T.A."/>
            <person name="Soares M.A."/>
        </authorList>
    </citation>
    <scope>NUCLEOTIDE SEQUENCE [LARGE SCALE GENOMIC DNA]</scope>
    <source>
        <strain evidence="5 8">I43</strain>
    </source>
</reference>
<dbReference type="Proteomes" id="UP000223291">
    <property type="component" value="Unassembled WGS sequence"/>
</dbReference>
<reference evidence="1" key="7">
    <citation type="submission" date="2020-08" db="EMBL/GenBank/DDBJ databases">
        <title>Diversity of carbapenem-resistant Acinetobacter baumannii and bacteriophage-mediated spread of the Oxa23 carbapenemase.</title>
        <authorList>
            <person name="Abouelfetouh A."/>
            <person name="Mattock J."/>
            <person name="Turner D."/>
            <person name="Li E."/>
            <person name="Evans B.A."/>
        </authorList>
    </citation>
    <scope>NUCLEOTIDE SEQUENCE</scope>
    <source>
        <strain evidence="1">A86</strain>
    </source>
</reference>
<dbReference type="OMA" id="YVFISEH"/>
<dbReference type="Proteomes" id="UP000237823">
    <property type="component" value="Unassembled WGS sequence"/>
</dbReference>
<dbReference type="EMBL" id="JACSVK010000017">
    <property type="protein sequence ID" value="MBD0219996.1"/>
    <property type="molecule type" value="Genomic_DNA"/>
</dbReference>
<dbReference type="EMBL" id="WPIP01000178">
    <property type="protein sequence ID" value="MVM93235.1"/>
    <property type="molecule type" value="Genomic_DNA"/>
</dbReference>
<dbReference type="Proteomes" id="UP000439424">
    <property type="component" value="Unassembled WGS sequence"/>
</dbReference>
<organism evidence="7 10">
    <name type="scientific">Acinetobacter baumannii</name>
    <dbReference type="NCBI Taxonomy" id="470"/>
    <lineage>
        <taxon>Bacteria</taxon>
        <taxon>Pseudomonadati</taxon>
        <taxon>Pseudomonadota</taxon>
        <taxon>Gammaproteobacteria</taxon>
        <taxon>Moraxellales</taxon>
        <taxon>Moraxellaceae</taxon>
        <taxon>Acinetobacter</taxon>
        <taxon>Acinetobacter calcoaceticus/baumannii complex</taxon>
    </lineage>
</organism>
<reference evidence="7 10" key="3">
    <citation type="submission" date="2018-10" db="EMBL/GenBank/DDBJ databases">
        <title>GWAS and RNA-Seq identify cryptic mechanisms of antimicrobial resistance in Acinetobacter baumannii.</title>
        <authorList>
            <person name="Sahl J.W."/>
        </authorList>
    </citation>
    <scope>NUCLEOTIDE SEQUENCE [LARGE SCALE GENOMIC DNA]</scope>
    <source>
        <strain evidence="7 10">TG28175</strain>
    </source>
</reference>
<dbReference type="Pfam" id="PF22266">
    <property type="entry name" value="DUF6953"/>
    <property type="match status" value="1"/>
</dbReference>
<evidence type="ECO:0000313" key="1">
    <source>
        <dbReference type="EMBL" id="MBD0219996.1"/>
    </source>
</evidence>
<reference evidence="6 9" key="1">
    <citation type="submission" date="2017-04" db="EMBL/GenBank/DDBJ databases">
        <title>Comparison of Acinetobacter baumannii whole genome sequences from two major hospitals in Kuwait.</title>
        <authorList>
            <person name="Nasser K."/>
            <person name="Habibi N."/>
            <person name="Khan M.W."/>
            <person name="Purohit P."/>
            <person name="Al-Obaid I."/>
            <person name="Dhar R."/>
            <person name="Al-Fouzan W."/>
            <person name="Mustafa A.S."/>
        </authorList>
    </citation>
    <scope>NUCLEOTIDE SEQUENCE [LARGE SCALE GENOMIC DNA]</scope>
    <source>
        <strain evidence="6 9">KUFAR57</strain>
    </source>
</reference>
<accession>A0A0D8GU09</accession>
<dbReference type="OrthoDB" id="9154091at2"/>
<dbReference type="EMBL" id="RFDI01001345">
    <property type="protein sequence ID" value="RSR45870.1"/>
    <property type="molecule type" value="Genomic_DNA"/>
</dbReference>
<dbReference type="Proteomes" id="UP000280073">
    <property type="component" value="Unassembled WGS sequence"/>
</dbReference>
<evidence type="ECO:0000313" key="2">
    <source>
        <dbReference type="EMBL" id="MDR8429931.1"/>
    </source>
</evidence>
<evidence type="ECO:0000313" key="10">
    <source>
        <dbReference type="Proteomes" id="UP000280073"/>
    </source>
</evidence>
<name>A0A0D8GU09_ACIBA</name>
<protein>
    <submittedName>
        <fullName evidence="7">Uncharacterized protein</fullName>
    </submittedName>
</protein>
<reference evidence="3 12" key="5">
    <citation type="submission" date="2019-10" db="EMBL/GenBank/DDBJ databases">
        <title>Genetic environment of the oxa23 gene and comparative analysis of carbapenem resistant Acinetobacter baumannii isolates belonging to global clone 1, lineage 2 recovered in a burns hospital outbreak in 2012-2013.</title>
        <authorList>
            <person name="Douraghi M."/>
            <person name="Aris P."/>
            <person name="Kenyon J."/>
            <person name="Hamidian M."/>
        </authorList>
    </citation>
    <scope>NUCLEOTIDE SEQUENCE [LARGE SCALE GENOMIC DNA]</scope>
    <source>
        <strain evidence="3 12">ABS103</strain>
    </source>
</reference>
<evidence type="ECO:0000313" key="7">
    <source>
        <dbReference type="EMBL" id="RSR45870.1"/>
    </source>
</evidence>
<reference evidence="4 11" key="6">
    <citation type="submission" date="2019-11" db="EMBL/GenBank/DDBJ databases">
        <title>Multidrug-resistant Acinetobacter baumannii moving toward extensively drug-resistant over fifteen years in South of Brazil.</title>
        <authorList>
            <person name="Fedrigo N.H."/>
            <person name="Cerdeira L."/>
            <person name="Fuga B."/>
            <person name="Marini P.V.B."/>
            <person name="Shinohara D.R."/>
            <person name="Carrara-Marroni F.E."/>
            <person name="Lincopan N."/>
            <person name="Tognim M.C.B."/>
        </authorList>
    </citation>
    <scope>NUCLEOTIDE SEQUENCE [LARGE SCALE GENOMIC DNA]</scope>
    <source>
        <strain evidence="4 11">Ac576</strain>
    </source>
</reference>
<comment type="caution">
    <text evidence="7">The sequence shown here is derived from an EMBL/GenBank/DDBJ whole genome shotgun (WGS) entry which is preliminary data.</text>
</comment>
<gene>
    <name evidence="6" type="ORF">B9W25_08180</name>
    <name evidence="5" type="ORF">CPI82_11515</name>
    <name evidence="7" type="ORF">EA686_20290</name>
    <name evidence="3" type="ORF">F2P40_06375</name>
    <name evidence="2" type="ORF">FPK63_02305</name>
    <name evidence="4" type="ORF">GNY86_17020</name>
    <name evidence="1" type="ORF">IAG11_08830</name>
</gene>
<evidence type="ECO:0000313" key="12">
    <source>
        <dbReference type="Proteomes" id="UP000461234"/>
    </source>
</evidence>
<reference evidence="2" key="4">
    <citation type="submission" date="2019-07" db="EMBL/GenBank/DDBJ databases">
        <title>Biological characteristics of mucoid Acinetobacter baumannii from a general hospital in China.</title>
        <authorList>
            <person name="Hua X."/>
            <person name="Yu Y."/>
        </authorList>
    </citation>
    <scope>NUCLEOTIDE SEQUENCE</scope>
    <source>
        <strain evidence="2">N8</strain>
    </source>
</reference>